<accession>A0ABR9D9V3</accession>
<evidence type="ECO:0000313" key="2">
    <source>
        <dbReference type="Proteomes" id="UP000641152"/>
    </source>
</evidence>
<comment type="caution">
    <text evidence="1">The sequence shown here is derived from an EMBL/GenBank/DDBJ whole genome shotgun (WGS) entry which is preliminary data.</text>
</comment>
<proteinExistence type="predicted"/>
<gene>
    <name evidence="1" type="ORF">EBB_03370</name>
</gene>
<protein>
    <recommendedName>
        <fullName evidence="3">DUF4145 domain-containing protein</fullName>
    </recommendedName>
</protein>
<evidence type="ECO:0008006" key="3">
    <source>
        <dbReference type="Google" id="ProtNLM"/>
    </source>
</evidence>
<name>A0ABR9D9V3_9GAMM</name>
<dbReference type="Proteomes" id="UP000641152">
    <property type="component" value="Unassembled WGS sequence"/>
</dbReference>
<keyword evidence="2" id="KW-1185">Reference proteome</keyword>
<dbReference type="EMBL" id="JACXST010000001">
    <property type="protein sequence ID" value="MBD9359601.1"/>
    <property type="molecule type" value="Genomic_DNA"/>
</dbReference>
<organism evidence="1 2">
    <name type="scientific">Methylomonas fluvii</name>
    <dbReference type="NCBI Taxonomy" id="1854564"/>
    <lineage>
        <taxon>Bacteria</taxon>
        <taxon>Pseudomonadati</taxon>
        <taxon>Pseudomonadota</taxon>
        <taxon>Gammaproteobacteria</taxon>
        <taxon>Methylococcales</taxon>
        <taxon>Methylococcaceae</taxon>
        <taxon>Methylomonas</taxon>
    </lineage>
</organism>
<evidence type="ECO:0000313" key="1">
    <source>
        <dbReference type="EMBL" id="MBD9359601.1"/>
    </source>
</evidence>
<reference evidence="1 2" key="1">
    <citation type="submission" date="2020-09" db="EMBL/GenBank/DDBJ databases">
        <title>Methylomonas albis sp. nov. and Methylomonas fluvii sp. nov.: Two cold-adapted methanotrophs from the River Elbe and an amended description of Methylovulum psychrotolerans strain Eb1.</title>
        <authorList>
            <person name="Bussmann I.K."/>
            <person name="Klings K.-W."/>
            <person name="Warnstedt J."/>
            <person name="Hoppert M."/>
            <person name="Saborowski A."/>
            <person name="Horn F."/>
            <person name="Liebner S."/>
        </authorList>
    </citation>
    <scope>NUCLEOTIDE SEQUENCE [LARGE SCALE GENOMIC DNA]</scope>
    <source>
        <strain evidence="1 2">EbB</strain>
    </source>
</reference>
<sequence length="138" mass="15179">MKLHKSEVARRQLEIAAKLLVSGGEPLAVVTLASAAEEIFGNLLRRSDRLAMIDKIIDLDRRITGGRDFKVVNEEANGLRNALKHAKEPTDDEIEVSEHAPHAMLARALVNYTLWGGELSAAMRQAYEAISAEFPDAC</sequence>
<dbReference type="RefSeq" id="WP_192392467.1">
    <property type="nucleotide sequence ID" value="NZ_CAJHIU010000001.1"/>
</dbReference>